<protein>
    <submittedName>
        <fullName evidence="13">Prostaglandin D2 receptor</fullName>
    </submittedName>
</protein>
<feature type="transmembrane region" description="Helical" evidence="11">
    <location>
        <begin position="237"/>
        <end position="260"/>
    </location>
</feature>
<evidence type="ECO:0000256" key="2">
    <source>
        <dbReference type="ARBA" id="ARBA00022475"/>
    </source>
</evidence>
<feature type="transmembrane region" description="Helical" evidence="11">
    <location>
        <begin position="280"/>
        <end position="302"/>
    </location>
</feature>
<evidence type="ECO:0000313" key="13">
    <source>
        <dbReference type="Ensembl" id="ENSECRP00000020103.1"/>
    </source>
</evidence>
<keyword evidence="7" id="KW-1015">Disulfide bond</keyword>
<evidence type="ECO:0000256" key="3">
    <source>
        <dbReference type="ARBA" id="ARBA00022692"/>
    </source>
</evidence>
<evidence type="ECO:0000256" key="6">
    <source>
        <dbReference type="ARBA" id="ARBA00023136"/>
    </source>
</evidence>
<accession>A0A8C4SPG4</accession>
<feature type="transmembrane region" description="Helical" evidence="11">
    <location>
        <begin position="46"/>
        <end position="66"/>
    </location>
</feature>
<feature type="domain" description="G-protein coupled receptors family 1 profile" evidence="12">
    <location>
        <begin position="25"/>
        <end position="290"/>
    </location>
</feature>
<reference evidence="13" key="2">
    <citation type="submission" date="2025-08" db="UniProtKB">
        <authorList>
            <consortium name="Ensembl"/>
        </authorList>
    </citation>
    <scope>IDENTIFICATION</scope>
</reference>
<name>A0A8C4SPG4_ERPCA</name>
<evidence type="ECO:0000256" key="10">
    <source>
        <dbReference type="ARBA" id="ARBA00023224"/>
    </source>
</evidence>
<evidence type="ECO:0000256" key="4">
    <source>
        <dbReference type="ARBA" id="ARBA00022989"/>
    </source>
</evidence>
<keyword evidence="14" id="KW-1185">Reference proteome</keyword>
<keyword evidence="4 11" id="KW-1133">Transmembrane helix</keyword>
<keyword evidence="10" id="KW-0807">Transducer</keyword>
<organism evidence="13 14">
    <name type="scientific">Erpetoichthys calabaricus</name>
    <name type="common">Rope fish</name>
    <name type="synonym">Calamoichthys calabaricus</name>
    <dbReference type="NCBI Taxonomy" id="27687"/>
    <lineage>
        <taxon>Eukaryota</taxon>
        <taxon>Metazoa</taxon>
        <taxon>Chordata</taxon>
        <taxon>Craniata</taxon>
        <taxon>Vertebrata</taxon>
        <taxon>Euteleostomi</taxon>
        <taxon>Actinopterygii</taxon>
        <taxon>Polypteriformes</taxon>
        <taxon>Polypteridae</taxon>
        <taxon>Erpetoichthys</taxon>
    </lineage>
</organism>
<reference evidence="13" key="1">
    <citation type="submission" date="2021-06" db="EMBL/GenBank/DDBJ databases">
        <authorList>
            <consortium name="Wellcome Sanger Institute Data Sharing"/>
        </authorList>
    </citation>
    <scope>NUCLEOTIDE SEQUENCE [LARGE SCALE GENOMIC DNA]</scope>
</reference>
<keyword evidence="3 11" id="KW-0812">Transmembrane</keyword>
<evidence type="ECO:0000313" key="14">
    <source>
        <dbReference type="Proteomes" id="UP000694620"/>
    </source>
</evidence>
<comment type="subcellular location">
    <subcellularLocation>
        <location evidence="1">Cell membrane</location>
        <topology evidence="1">Multi-pass membrane protein</topology>
    </subcellularLocation>
</comment>
<evidence type="ECO:0000259" key="12">
    <source>
        <dbReference type="PROSITE" id="PS50262"/>
    </source>
</evidence>
<keyword evidence="9" id="KW-0325">Glycoprotein</keyword>
<dbReference type="GO" id="GO:0007204">
    <property type="term" value="P:positive regulation of cytosolic calcium ion concentration"/>
    <property type="evidence" value="ECO:0007669"/>
    <property type="project" value="TreeGrafter"/>
</dbReference>
<dbReference type="GO" id="GO:0006954">
    <property type="term" value="P:inflammatory response"/>
    <property type="evidence" value="ECO:0007669"/>
    <property type="project" value="TreeGrafter"/>
</dbReference>
<keyword evidence="2" id="KW-1003">Cell membrane</keyword>
<keyword evidence="5" id="KW-0297">G-protein coupled receptor</keyword>
<feature type="transmembrane region" description="Helical" evidence="11">
    <location>
        <begin position="175"/>
        <end position="203"/>
    </location>
</feature>
<keyword evidence="8" id="KW-0675">Receptor</keyword>
<dbReference type="PANTHER" id="PTHR11866:SF14">
    <property type="entry name" value="PROSTAGLANDIN D2 RECEPTOR"/>
    <property type="match status" value="1"/>
</dbReference>
<dbReference type="PROSITE" id="PS50262">
    <property type="entry name" value="G_PROTEIN_RECEP_F1_2"/>
    <property type="match status" value="1"/>
</dbReference>
<evidence type="ECO:0000256" key="5">
    <source>
        <dbReference type="ARBA" id="ARBA00023040"/>
    </source>
</evidence>
<proteinExistence type="predicted"/>
<feature type="transmembrane region" description="Helical" evidence="11">
    <location>
        <begin position="86"/>
        <end position="108"/>
    </location>
</feature>
<dbReference type="InterPro" id="IPR008365">
    <property type="entry name" value="Prostanoid_rcpt"/>
</dbReference>
<dbReference type="GeneTree" id="ENSGT01050000244902"/>
<keyword evidence="6 11" id="KW-0472">Membrane</keyword>
<evidence type="ECO:0000256" key="11">
    <source>
        <dbReference type="SAM" id="Phobius"/>
    </source>
</evidence>
<evidence type="ECO:0000256" key="1">
    <source>
        <dbReference type="ARBA" id="ARBA00004651"/>
    </source>
</evidence>
<dbReference type="PRINTS" id="PR00856">
    <property type="entry name" value="PRSTNOIDIPR"/>
</dbReference>
<dbReference type="AlphaFoldDB" id="A0A8C4SPG4"/>
<evidence type="ECO:0000256" key="8">
    <source>
        <dbReference type="ARBA" id="ARBA00023170"/>
    </source>
</evidence>
<evidence type="ECO:0000256" key="7">
    <source>
        <dbReference type="ARBA" id="ARBA00023157"/>
    </source>
</evidence>
<dbReference type="InterPro" id="IPR000370">
    <property type="entry name" value="Prostglndn_IP_rcpt"/>
</dbReference>
<dbReference type="GO" id="GO:0004956">
    <property type="term" value="F:prostaglandin D receptor activity"/>
    <property type="evidence" value="ECO:0007669"/>
    <property type="project" value="TreeGrafter"/>
</dbReference>
<dbReference type="Pfam" id="PF00001">
    <property type="entry name" value="7tm_1"/>
    <property type="match status" value="1"/>
</dbReference>
<sequence>MNNRSLDESANVVHSTLLFSAGLLGNIIALCILYQHKRSSRRSQVSVFYILVTGLVLTDLLGKIIISSMVFDCYAKNTKLEGSMCQTFGLLMAFFGLCSMLILLAMALECWLSIGHPYFYQRNVTKKKAMIIFPVIGLLTLLFCSLPLLKFGIYRNYPPGTWCFIRMTRNEKKDIVFSLLYATLMGLLILSNVICNISAIVNLQKMYQRSLRNCTLNNFVESAANQNTYPCDEIDNMILLGLMTILLIICSTPLTVRAYIGAFAPDGNEEKDLVALRFHSINSIVDPWVFIIFRTSPFRALLRRLYNKLIHKKAAASARNTVNVLSYGNNSSVDQPPSSETGRVT</sequence>
<dbReference type="Gene3D" id="1.20.1070.10">
    <property type="entry name" value="Rhodopsin 7-helix transmembrane proteins"/>
    <property type="match status" value="1"/>
</dbReference>
<dbReference type="GO" id="GO:0005886">
    <property type="term" value="C:plasma membrane"/>
    <property type="evidence" value="ECO:0007669"/>
    <property type="project" value="UniProtKB-SubCell"/>
</dbReference>
<dbReference type="Ensembl" id="ENSECRT00000020537.1">
    <property type="protein sequence ID" value="ENSECRP00000020103.1"/>
    <property type="gene ID" value="ENSECRG00000013512.1"/>
</dbReference>
<dbReference type="SUPFAM" id="SSF81321">
    <property type="entry name" value="Family A G protein-coupled receptor-like"/>
    <property type="match status" value="1"/>
</dbReference>
<dbReference type="Proteomes" id="UP000694620">
    <property type="component" value="Chromosome 16"/>
</dbReference>
<dbReference type="FunFam" id="1.20.1070.10:FF:000175">
    <property type="entry name" value="Prostaglandin D2 receptor"/>
    <property type="match status" value="1"/>
</dbReference>
<evidence type="ECO:0000256" key="9">
    <source>
        <dbReference type="ARBA" id="ARBA00023180"/>
    </source>
</evidence>
<dbReference type="PANTHER" id="PTHR11866">
    <property type="entry name" value="G-PROTEIN COUPLED RECEPTOR FAMILY 1 MEMBER"/>
    <property type="match status" value="1"/>
</dbReference>
<dbReference type="InterPro" id="IPR017452">
    <property type="entry name" value="GPCR_Rhodpsn_7TM"/>
</dbReference>
<feature type="transmembrane region" description="Helical" evidence="11">
    <location>
        <begin position="12"/>
        <end position="34"/>
    </location>
</feature>
<reference evidence="13" key="3">
    <citation type="submission" date="2025-09" db="UniProtKB">
        <authorList>
            <consortium name="Ensembl"/>
        </authorList>
    </citation>
    <scope>IDENTIFICATION</scope>
</reference>
<dbReference type="InterPro" id="IPR000276">
    <property type="entry name" value="GPCR_Rhodpsn"/>
</dbReference>
<gene>
    <name evidence="13" type="primary">PTGDR</name>
</gene>
<feature type="transmembrane region" description="Helical" evidence="11">
    <location>
        <begin position="129"/>
        <end position="149"/>
    </location>
</feature>
<dbReference type="PRINTS" id="PR01788">
    <property type="entry name" value="PROSTANOIDR"/>
</dbReference>